<keyword evidence="1" id="KW-1133">Transmembrane helix</keyword>
<dbReference type="EMBL" id="QGTL01000005">
    <property type="protein sequence ID" value="PWV75016.1"/>
    <property type="molecule type" value="Genomic_DNA"/>
</dbReference>
<dbReference type="Proteomes" id="UP000246410">
    <property type="component" value="Unassembled WGS sequence"/>
</dbReference>
<dbReference type="RefSeq" id="WP_110038392.1">
    <property type="nucleotide sequence ID" value="NZ_QGTL01000005.1"/>
</dbReference>
<accession>A0A317NHW0</accession>
<sequence length="116" mass="12206">MRGASDLWERTRPDHWWGGAALGFLVVALADLLWMINRPGNALPSPAVTIGSFAGPAAVAITLSSAGMVISRRAGYRPWLSSTALCLSLGFVALCTLGAVLFVVAMLQGMEALSNF</sequence>
<reference evidence="2 3" key="1">
    <citation type="submission" date="2018-05" db="EMBL/GenBank/DDBJ databases">
        <title>Genomic Encyclopedia of Type Strains, Phase IV (KMG-IV): sequencing the most valuable type-strain genomes for metagenomic binning, comparative biology and taxonomic classification.</title>
        <authorList>
            <person name="Goeker M."/>
        </authorList>
    </citation>
    <scope>NUCLEOTIDE SEQUENCE [LARGE SCALE GENOMIC DNA]</scope>
    <source>
        <strain evidence="2 3">DSM 44717</strain>
    </source>
</reference>
<keyword evidence="1" id="KW-0812">Transmembrane</keyword>
<protein>
    <submittedName>
        <fullName evidence="2">Uncharacterized protein</fullName>
    </submittedName>
</protein>
<evidence type="ECO:0000313" key="3">
    <source>
        <dbReference type="Proteomes" id="UP000246410"/>
    </source>
</evidence>
<evidence type="ECO:0000256" key="1">
    <source>
        <dbReference type="SAM" id="Phobius"/>
    </source>
</evidence>
<evidence type="ECO:0000313" key="2">
    <source>
        <dbReference type="EMBL" id="PWV75016.1"/>
    </source>
</evidence>
<name>A0A317NHW0_9NOCA</name>
<feature type="transmembrane region" description="Helical" evidence="1">
    <location>
        <begin position="16"/>
        <end position="36"/>
    </location>
</feature>
<organism evidence="2 3">
    <name type="scientific">Nocardia neocaledoniensis</name>
    <dbReference type="NCBI Taxonomy" id="236511"/>
    <lineage>
        <taxon>Bacteria</taxon>
        <taxon>Bacillati</taxon>
        <taxon>Actinomycetota</taxon>
        <taxon>Actinomycetes</taxon>
        <taxon>Mycobacteriales</taxon>
        <taxon>Nocardiaceae</taxon>
        <taxon>Nocardia</taxon>
    </lineage>
</organism>
<proteinExistence type="predicted"/>
<gene>
    <name evidence="2" type="ORF">DFR69_10582</name>
</gene>
<feature type="transmembrane region" description="Helical" evidence="1">
    <location>
        <begin position="82"/>
        <end position="107"/>
    </location>
</feature>
<keyword evidence="1" id="KW-0472">Membrane</keyword>
<keyword evidence="3" id="KW-1185">Reference proteome</keyword>
<feature type="transmembrane region" description="Helical" evidence="1">
    <location>
        <begin position="48"/>
        <end position="70"/>
    </location>
</feature>
<comment type="caution">
    <text evidence="2">The sequence shown here is derived from an EMBL/GenBank/DDBJ whole genome shotgun (WGS) entry which is preliminary data.</text>
</comment>
<dbReference type="AlphaFoldDB" id="A0A317NHW0"/>